<evidence type="ECO:0000313" key="5">
    <source>
        <dbReference type="EMBL" id="MFD0686461.1"/>
    </source>
</evidence>
<name>A0ABW2XJJ1_9ACTN</name>
<keyword evidence="6" id="KW-1185">Reference proteome</keyword>
<dbReference type="InterPro" id="IPR025110">
    <property type="entry name" value="AMP-bd_C"/>
</dbReference>
<dbReference type="SUPFAM" id="SSF52777">
    <property type="entry name" value="CoA-dependent acyltransferases"/>
    <property type="match status" value="2"/>
</dbReference>
<dbReference type="RefSeq" id="WP_131759921.1">
    <property type="nucleotide sequence ID" value="NZ_CAACUY010000095.1"/>
</dbReference>
<feature type="region of interest" description="Disordered" evidence="1">
    <location>
        <begin position="895"/>
        <end position="929"/>
    </location>
</feature>
<comment type="caution">
    <text evidence="5">The sequence shown here is derived from an EMBL/GenBank/DDBJ whole genome shotgun (WGS) entry which is preliminary data.</text>
</comment>
<sequence>MTGKAADGGEPLTSGQLAMWVREQLVPGTAMHHLAAAHEVEGPVDAAALDAALGDLARRHDALRMGFHLRDGAPVARVHGGAGLGLSVIDLDGGDGRRAATAEANRPFDLAAPPLVRATLIRCAPEASVLLLVAHHLVCDAWSLGLLWEDIEEAYRARMEGRDWDPAPPPLGFAEHLRRQSSGEARAEAERGLAYWRDRLAGAPPYSVVPPDRPRPAVSTYGGATVERIAGPDLLEAAGALARSRRASLFMVLAAAWTAALARYAGQDEVVVGVPTSGRAGEGTERLVGLLAGVAPLRVRADPAATFDRLVADVRRETLRSLDRPGLSVVDLAAERDGERRLSATPAFQSMFNFIRTGHGPFHLDGTRCRYLSGLVEAVQTDLYVTATMPAEGGLRLRLLYSTDLYDADTAEGVLRHYENLLTSALARPDVPLRDLRMTTGPLTGARAAARAGGGTVLDMVEARIAERPDAPAVADGPDVLTYRDLDGRSAALAGRLRAAGAGPASVVAVHLDRGADLVVAILAIWRAGAAYLPLDRDHPPRRLAAAVAESAAAVVIGSAADAAGPAFPSVPVIALPPDGARDAGPEPGTVAAQPRPDDLAYVFFTSGSGGRPKGVEVPHRAIAHFMRAMAARPGLDERDAVLALTAPTFDISLAELVLPLTVGARVVIAPPGAQHEPEAVARIVREHRVTTVQATPTGWRHLFLADAGGWGLRRAWCGGETLDPALASALAAAAPCAWNLYGPTEAAVWALCERLRPGMARVPIGTPMGDVSAVILDGWSEPAPPGVPGELCLGGPAVAAGYRFRPGLTAERFVADPFGPPGSTLYRTGDRARRLADGRVEFLGRLDRQVKLHGHRIEPAEVEAALRAHPDVTDAAVVVREDVQGDPRLVAYVTRRRPPSDPSAGPLPGPPSTATPAAVPGSILAGGG</sequence>
<dbReference type="PANTHER" id="PTHR45527">
    <property type="entry name" value="NONRIBOSOMAL PEPTIDE SYNTHETASE"/>
    <property type="match status" value="1"/>
</dbReference>
<evidence type="ECO:0000259" key="4">
    <source>
        <dbReference type="Pfam" id="PF13193"/>
    </source>
</evidence>
<evidence type="ECO:0000313" key="6">
    <source>
        <dbReference type="Proteomes" id="UP001597063"/>
    </source>
</evidence>
<dbReference type="InterPro" id="IPR042099">
    <property type="entry name" value="ANL_N_sf"/>
</dbReference>
<dbReference type="InterPro" id="IPR023213">
    <property type="entry name" value="CAT-like_dom_sf"/>
</dbReference>
<dbReference type="InterPro" id="IPR045851">
    <property type="entry name" value="AMP-bd_C_sf"/>
</dbReference>
<dbReference type="Gene3D" id="3.40.50.12780">
    <property type="entry name" value="N-terminal domain of ligase-like"/>
    <property type="match status" value="1"/>
</dbReference>
<evidence type="ECO:0000256" key="1">
    <source>
        <dbReference type="SAM" id="MobiDB-lite"/>
    </source>
</evidence>
<organism evidence="5 6">
    <name type="scientific">Actinomadura fibrosa</name>
    <dbReference type="NCBI Taxonomy" id="111802"/>
    <lineage>
        <taxon>Bacteria</taxon>
        <taxon>Bacillati</taxon>
        <taxon>Actinomycetota</taxon>
        <taxon>Actinomycetes</taxon>
        <taxon>Streptosporangiales</taxon>
        <taxon>Thermomonosporaceae</taxon>
        <taxon>Actinomadura</taxon>
    </lineage>
</organism>
<dbReference type="InterPro" id="IPR001242">
    <property type="entry name" value="Condensation_dom"/>
</dbReference>
<evidence type="ECO:0000259" key="3">
    <source>
        <dbReference type="Pfam" id="PF00668"/>
    </source>
</evidence>
<evidence type="ECO:0000259" key="2">
    <source>
        <dbReference type="Pfam" id="PF00501"/>
    </source>
</evidence>
<feature type="domain" description="AMP-binding enzyme C-terminal" evidence="4">
    <location>
        <begin position="862"/>
        <end position="897"/>
    </location>
</feature>
<reference evidence="6" key="1">
    <citation type="journal article" date="2019" name="Int. J. Syst. Evol. Microbiol.">
        <title>The Global Catalogue of Microorganisms (GCM) 10K type strain sequencing project: providing services to taxonomists for standard genome sequencing and annotation.</title>
        <authorList>
            <consortium name="The Broad Institute Genomics Platform"/>
            <consortium name="The Broad Institute Genome Sequencing Center for Infectious Disease"/>
            <person name="Wu L."/>
            <person name="Ma J."/>
        </authorList>
    </citation>
    <scope>NUCLEOTIDE SEQUENCE [LARGE SCALE GENOMIC DNA]</scope>
    <source>
        <strain evidence="6">JCM 9371</strain>
    </source>
</reference>
<feature type="domain" description="AMP-dependent synthetase/ligase" evidence="2">
    <location>
        <begin position="462"/>
        <end position="803"/>
    </location>
</feature>
<protein>
    <submittedName>
        <fullName evidence="5">Amino acid adenylation domain-containing protein</fullName>
    </submittedName>
</protein>
<dbReference type="Gene3D" id="3.30.300.30">
    <property type="match status" value="1"/>
</dbReference>
<dbReference type="Pfam" id="PF13193">
    <property type="entry name" value="AMP-binding_C"/>
    <property type="match status" value="1"/>
</dbReference>
<dbReference type="Pfam" id="PF00501">
    <property type="entry name" value="AMP-binding"/>
    <property type="match status" value="1"/>
</dbReference>
<dbReference type="Gene3D" id="3.30.559.30">
    <property type="entry name" value="Nonribosomal peptide synthetase, condensation domain"/>
    <property type="match status" value="1"/>
</dbReference>
<dbReference type="InterPro" id="IPR010071">
    <property type="entry name" value="AA_adenyl_dom"/>
</dbReference>
<dbReference type="Gene3D" id="3.30.559.10">
    <property type="entry name" value="Chloramphenicol acetyltransferase-like domain"/>
    <property type="match status" value="1"/>
</dbReference>
<dbReference type="SUPFAM" id="SSF56801">
    <property type="entry name" value="Acetyl-CoA synthetase-like"/>
    <property type="match status" value="1"/>
</dbReference>
<dbReference type="Pfam" id="PF00668">
    <property type="entry name" value="Condensation"/>
    <property type="match status" value="1"/>
</dbReference>
<dbReference type="InterPro" id="IPR000873">
    <property type="entry name" value="AMP-dep_synth/lig_dom"/>
</dbReference>
<dbReference type="CDD" id="cd19531">
    <property type="entry name" value="LCL_NRPS-like"/>
    <property type="match status" value="1"/>
</dbReference>
<dbReference type="NCBIfam" id="TIGR01733">
    <property type="entry name" value="AA-adenyl-dom"/>
    <property type="match status" value="1"/>
</dbReference>
<feature type="domain" description="Condensation" evidence="3">
    <location>
        <begin position="11"/>
        <end position="439"/>
    </location>
</feature>
<dbReference type="EMBL" id="JBHTGP010000010">
    <property type="protein sequence ID" value="MFD0686461.1"/>
    <property type="molecule type" value="Genomic_DNA"/>
</dbReference>
<accession>A0ABW2XJJ1</accession>
<proteinExistence type="predicted"/>
<dbReference type="PANTHER" id="PTHR45527:SF1">
    <property type="entry name" value="FATTY ACID SYNTHASE"/>
    <property type="match status" value="1"/>
</dbReference>
<gene>
    <name evidence="5" type="ORF">ACFQZM_18310</name>
</gene>
<dbReference type="Proteomes" id="UP001597063">
    <property type="component" value="Unassembled WGS sequence"/>
</dbReference>